<organism evidence="3 4">
    <name type="scientific">Piliocolobus tephrosceles</name>
    <name type="common">Ugandan red Colobus</name>
    <dbReference type="NCBI Taxonomy" id="591936"/>
    <lineage>
        <taxon>Eukaryota</taxon>
        <taxon>Metazoa</taxon>
        <taxon>Chordata</taxon>
        <taxon>Craniata</taxon>
        <taxon>Vertebrata</taxon>
        <taxon>Euteleostomi</taxon>
        <taxon>Mammalia</taxon>
        <taxon>Eutheria</taxon>
        <taxon>Euarchontoglires</taxon>
        <taxon>Primates</taxon>
        <taxon>Haplorrhini</taxon>
        <taxon>Catarrhini</taxon>
        <taxon>Cercopithecidae</taxon>
        <taxon>Colobinae</taxon>
        <taxon>Piliocolobus</taxon>
    </lineage>
</organism>
<protein>
    <recommendedName>
        <fullName evidence="2">DZF domain-containing protein</fullName>
    </recommendedName>
</protein>
<dbReference type="Ensembl" id="ENSPTET00000030730.1">
    <property type="protein sequence ID" value="ENSPTEP00000021273.1"/>
    <property type="gene ID" value="ENSPTEG00000022367.1"/>
</dbReference>
<dbReference type="GO" id="GO:0071011">
    <property type="term" value="C:precatalytic spliceosome"/>
    <property type="evidence" value="ECO:0007669"/>
    <property type="project" value="TreeGrafter"/>
</dbReference>
<feature type="compositionally biased region" description="Basic and acidic residues" evidence="1">
    <location>
        <begin position="115"/>
        <end position="128"/>
    </location>
</feature>
<dbReference type="PANTHER" id="PTHR45762">
    <property type="entry name" value="ZINC FINGER RNA-BINDING PROTEIN"/>
    <property type="match status" value="1"/>
</dbReference>
<proteinExistence type="predicted"/>
<feature type="region of interest" description="Disordered" evidence="1">
    <location>
        <begin position="96"/>
        <end position="128"/>
    </location>
</feature>
<feature type="compositionally biased region" description="Basic residues" evidence="1">
    <location>
        <begin position="96"/>
        <end position="105"/>
    </location>
</feature>
<dbReference type="SMART" id="SM00572">
    <property type="entry name" value="DZF"/>
    <property type="match status" value="1"/>
</dbReference>
<dbReference type="GO" id="GO:0003725">
    <property type="term" value="F:double-stranded RNA binding"/>
    <property type="evidence" value="ECO:0007669"/>
    <property type="project" value="TreeGrafter"/>
</dbReference>
<feature type="domain" description="DZF" evidence="2">
    <location>
        <begin position="1"/>
        <end position="124"/>
    </location>
</feature>
<dbReference type="AlphaFoldDB" id="A0A8C9HJU1"/>
<name>A0A8C9HJU1_9PRIM</name>
<reference evidence="3" key="1">
    <citation type="submission" date="2025-08" db="UniProtKB">
        <authorList>
            <consortium name="Ensembl"/>
        </authorList>
    </citation>
    <scope>IDENTIFICATION</scope>
</reference>
<evidence type="ECO:0000256" key="1">
    <source>
        <dbReference type="SAM" id="MobiDB-lite"/>
    </source>
</evidence>
<dbReference type="Gene3D" id="1.10.1410.40">
    <property type="match status" value="1"/>
</dbReference>
<dbReference type="Pfam" id="PF20965">
    <property type="entry name" value="DZF_C"/>
    <property type="match status" value="1"/>
</dbReference>
<dbReference type="InterPro" id="IPR049402">
    <property type="entry name" value="DZF_dom_C"/>
</dbReference>
<accession>A0A8C9HJU1</accession>
<dbReference type="FunFam" id="1.10.1410.40:FF:000001">
    <property type="entry name" value="interleukin enhancer-binding factor 3 isoform X1"/>
    <property type="match status" value="1"/>
</dbReference>
<evidence type="ECO:0000259" key="2">
    <source>
        <dbReference type="PROSITE" id="PS51703"/>
    </source>
</evidence>
<evidence type="ECO:0000313" key="3">
    <source>
        <dbReference type="Ensembl" id="ENSPTEP00000021273.1"/>
    </source>
</evidence>
<dbReference type="InterPro" id="IPR006561">
    <property type="entry name" value="DZF_dom"/>
</dbReference>
<dbReference type="GO" id="GO:0003727">
    <property type="term" value="F:single-stranded RNA binding"/>
    <property type="evidence" value="ECO:0007669"/>
    <property type="project" value="TreeGrafter"/>
</dbReference>
<dbReference type="PANTHER" id="PTHR45762:SF2">
    <property type="entry name" value="ZINC FINGER RNA-BINDING PROTEIN 2"/>
    <property type="match status" value="1"/>
</dbReference>
<keyword evidence="4" id="KW-1185">Reference proteome</keyword>
<reference evidence="3" key="2">
    <citation type="submission" date="2025-09" db="UniProtKB">
        <authorList>
            <consortium name="Ensembl"/>
        </authorList>
    </citation>
    <scope>IDENTIFICATION</scope>
</reference>
<evidence type="ECO:0000313" key="4">
    <source>
        <dbReference type="Proteomes" id="UP000694416"/>
    </source>
</evidence>
<sequence>MELLVQKAVSSAAGPLGPGDAVRRVLECVATGTLLTGQSPGRRDPCERDQTDALEPMTLQQREDVTASAQHALRMLAFRQTHKVLGMDLLPPRHRLGARFRKRQRGAGEAEEGTEEKKRGRRDGEGLV</sequence>
<dbReference type="PROSITE" id="PS51703">
    <property type="entry name" value="DZF"/>
    <property type="match status" value="1"/>
</dbReference>
<dbReference type="Proteomes" id="UP000694416">
    <property type="component" value="Unplaced"/>
</dbReference>